<dbReference type="EMBL" id="ML119106">
    <property type="protein sequence ID" value="RPB17376.1"/>
    <property type="molecule type" value="Genomic_DNA"/>
</dbReference>
<dbReference type="AlphaFoldDB" id="A0A3N4L494"/>
<sequence length="82" mass="8916">MMDRLPNARFDSSCPRYWRCINSGVGVIGTIMIPAGPCDVWFLSVIFTGAVPQHPRLLIAGYSKGTHSFASLTGPGRELCSM</sequence>
<protein>
    <submittedName>
        <fullName evidence="1">Uncharacterized protein</fullName>
    </submittedName>
</protein>
<evidence type="ECO:0000313" key="2">
    <source>
        <dbReference type="Proteomes" id="UP000277580"/>
    </source>
</evidence>
<dbReference type="InParanoid" id="A0A3N4L494"/>
<accession>A0A3N4L494</accession>
<organism evidence="1 2">
    <name type="scientific">Morchella conica CCBAS932</name>
    <dbReference type="NCBI Taxonomy" id="1392247"/>
    <lineage>
        <taxon>Eukaryota</taxon>
        <taxon>Fungi</taxon>
        <taxon>Dikarya</taxon>
        <taxon>Ascomycota</taxon>
        <taxon>Pezizomycotina</taxon>
        <taxon>Pezizomycetes</taxon>
        <taxon>Pezizales</taxon>
        <taxon>Morchellaceae</taxon>
        <taxon>Morchella</taxon>
    </lineage>
</organism>
<reference evidence="1 2" key="1">
    <citation type="journal article" date="2018" name="Nat. Ecol. Evol.">
        <title>Pezizomycetes genomes reveal the molecular basis of ectomycorrhizal truffle lifestyle.</title>
        <authorList>
            <person name="Murat C."/>
            <person name="Payen T."/>
            <person name="Noel B."/>
            <person name="Kuo A."/>
            <person name="Morin E."/>
            <person name="Chen J."/>
            <person name="Kohler A."/>
            <person name="Krizsan K."/>
            <person name="Balestrini R."/>
            <person name="Da Silva C."/>
            <person name="Montanini B."/>
            <person name="Hainaut M."/>
            <person name="Levati E."/>
            <person name="Barry K.W."/>
            <person name="Belfiori B."/>
            <person name="Cichocki N."/>
            <person name="Clum A."/>
            <person name="Dockter R.B."/>
            <person name="Fauchery L."/>
            <person name="Guy J."/>
            <person name="Iotti M."/>
            <person name="Le Tacon F."/>
            <person name="Lindquist E.A."/>
            <person name="Lipzen A."/>
            <person name="Malagnac F."/>
            <person name="Mello A."/>
            <person name="Molinier V."/>
            <person name="Miyauchi S."/>
            <person name="Poulain J."/>
            <person name="Riccioni C."/>
            <person name="Rubini A."/>
            <person name="Sitrit Y."/>
            <person name="Splivallo R."/>
            <person name="Traeger S."/>
            <person name="Wang M."/>
            <person name="Zifcakova L."/>
            <person name="Wipf D."/>
            <person name="Zambonelli A."/>
            <person name="Paolocci F."/>
            <person name="Nowrousian M."/>
            <person name="Ottonello S."/>
            <person name="Baldrian P."/>
            <person name="Spatafora J.W."/>
            <person name="Henrissat B."/>
            <person name="Nagy L.G."/>
            <person name="Aury J.M."/>
            <person name="Wincker P."/>
            <person name="Grigoriev I.V."/>
            <person name="Bonfante P."/>
            <person name="Martin F.M."/>
        </authorList>
    </citation>
    <scope>NUCLEOTIDE SEQUENCE [LARGE SCALE GENOMIC DNA]</scope>
    <source>
        <strain evidence="1 2">CCBAS932</strain>
    </source>
</reference>
<dbReference type="Proteomes" id="UP000277580">
    <property type="component" value="Unassembled WGS sequence"/>
</dbReference>
<evidence type="ECO:0000313" key="1">
    <source>
        <dbReference type="EMBL" id="RPB17376.1"/>
    </source>
</evidence>
<gene>
    <name evidence="1" type="ORF">P167DRAFT_127505</name>
</gene>
<proteinExistence type="predicted"/>
<keyword evidence="2" id="KW-1185">Reference proteome</keyword>
<name>A0A3N4L494_9PEZI</name>